<dbReference type="KEGG" id="vde:111247937"/>
<dbReference type="Gene3D" id="2.130.10.10">
    <property type="entry name" value="YVTN repeat-like/Quinoprotein amine dehydrogenase"/>
    <property type="match status" value="2"/>
</dbReference>
<dbReference type="OMA" id="IVWKFFD"/>
<feature type="compositionally biased region" description="Polar residues" evidence="16">
    <location>
        <begin position="943"/>
        <end position="959"/>
    </location>
</feature>
<dbReference type="InParanoid" id="A0A7M7JPF7"/>
<feature type="compositionally biased region" description="Basic and acidic residues" evidence="16">
    <location>
        <begin position="819"/>
        <end position="847"/>
    </location>
</feature>
<keyword evidence="8" id="KW-0597">Phosphoprotein</keyword>
<evidence type="ECO:0000256" key="16">
    <source>
        <dbReference type="SAM" id="MobiDB-lite"/>
    </source>
</evidence>
<dbReference type="GO" id="GO:0005096">
    <property type="term" value="F:GTPase activator activity"/>
    <property type="evidence" value="ECO:0007669"/>
    <property type="project" value="TreeGrafter"/>
</dbReference>
<evidence type="ECO:0000256" key="7">
    <source>
        <dbReference type="ARBA" id="ARBA00022490"/>
    </source>
</evidence>
<keyword evidence="6" id="KW-0268">Exocytosis</keyword>
<feature type="compositionally biased region" description="Basic and acidic residues" evidence="16">
    <location>
        <begin position="797"/>
        <end position="807"/>
    </location>
</feature>
<evidence type="ECO:0000256" key="2">
    <source>
        <dbReference type="ARBA" id="ARBA00004496"/>
    </source>
</evidence>
<evidence type="ECO:0000256" key="11">
    <source>
        <dbReference type="ARBA" id="ARBA00022927"/>
    </source>
</evidence>
<feature type="compositionally biased region" description="Basic and acidic residues" evidence="16">
    <location>
        <begin position="59"/>
        <end position="71"/>
    </location>
</feature>
<feature type="region of interest" description="Disordered" evidence="16">
    <location>
        <begin position="354"/>
        <end position="387"/>
    </location>
</feature>
<evidence type="ECO:0000256" key="10">
    <source>
        <dbReference type="ARBA" id="ARBA00022737"/>
    </source>
</evidence>
<evidence type="ECO:0000256" key="9">
    <source>
        <dbReference type="ARBA" id="ARBA00022574"/>
    </source>
</evidence>
<feature type="compositionally biased region" description="Low complexity" evidence="16">
    <location>
        <begin position="365"/>
        <end position="382"/>
    </location>
</feature>
<evidence type="ECO:0000256" key="5">
    <source>
        <dbReference type="ARBA" id="ARBA00022475"/>
    </source>
</evidence>
<dbReference type="InterPro" id="IPR042855">
    <property type="entry name" value="V_SNARE_CC"/>
</dbReference>
<dbReference type="RefSeq" id="XP_022655252.1">
    <property type="nucleotide sequence ID" value="XM_022799517.1"/>
</dbReference>
<feature type="region of interest" description="Disordered" evidence="16">
    <location>
        <begin position="40"/>
        <end position="71"/>
    </location>
</feature>
<evidence type="ECO:0000259" key="18">
    <source>
        <dbReference type="PROSITE" id="PS50892"/>
    </source>
</evidence>
<protein>
    <recommendedName>
        <fullName evidence="14">Syntaxin-binding protein 5-like</fullName>
    </recommendedName>
</protein>
<dbReference type="PANTHER" id="PTHR10241:SF25">
    <property type="entry name" value="TOMOSYN, ISOFORM C"/>
    <property type="match status" value="1"/>
</dbReference>
<dbReference type="PRINTS" id="PR00962">
    <property type="entry name" value="LETHAL2GIANT"/>
</dbReference>
<feature type="compositionally biased region" description="Gly residues" evidence="16">
    <location>
        <begin position="48"/>
        <end position="57"/>
    </location>
</feature>
<comment type="subcellular location">
    <subcellularLocation>
        <location evidence="1">Cell membrane</location>
        <topology evidence="1">Peripheral membrane protein</topology>
    </subcellularLocation>
    <subcellularLocation>
        <location evidence="2">Cytoplasm</location>
    </subcellularLocation>
</comment>
<keyword evidence="5" id="KW-1003">Cell membrane</keyword>
<feature type="region of interest" description="Disordered" evidence="16">
    <location>
        <begin position="88"/>
        <end position="107"/>
    </location>
</feature>
<dbReference type="SMART" id="SM00320">
    <property type="entry name" value="WD40"/>
    <property type="match status" value="7"/>
</dbReference>
<evidence type="ECO:0000256" key="6">
    <source>
        <dbReference type="ARBA" id="ARBA00022483"/>
    </source>
</evidence>
<evidence type="ECO:0000256" key="1">
    <source>
        <dbReference type="ARBA" id="ARBA00004202"/>
    </source>
</evidence>
<dbReference type="PROSITE" id="PS50892">
    <property type="entry name" value="V_SNARE"/>
    <property type="match status" value="1"/>
</dbReference>
<feature type="signal peptide" evidence="17">
    <location>
        <begin position="1"/>
        <end position="21"/>
    </location>
</feature>
<keyword evidence="10" id="KW-0677">Repeat</keyword>
<dbReference type="CTD" id="32217"/>
<feature type="compositionally biased region" description="Polar residues" evidence="16">
    <location>
        <begin position="884"/>
        <end position="893"/>
    </location>
</feature>
<dbReference type="RefSeq" id="XP_022655251.1">
    <property type="nucleotide sequence ID" value="XM_022799516.1"/>
</dbReference>
<dbReference type="OrthoDB" id="19944at2759"/>
<dbReference type="Gene3D" id="1.20.5.110">
    <property type="match status" value="1"/>
</dbReference>
<evidence type="ECO:0000313" key="19">
    <source>
        <dbReference type="EnsemblMetazoa" id="XP_022655250"/>
    </source>
</evidence>
<evidence type="ECO:0000256" key="12">
    <source>
        <dbReference type="ARBA" id="ARBA00023054"/>
    </source>
</evidence>
<dbReference type="GO" id="GO:0005886">
    <property type="term" value="C:plasma membrane"/>
    <property type="evidence" value="ECO:0007669"/>
    <property type="project" value="UniProtKB-SubCell"/>
</dbReference>
<dbReference type="GO" id="GO:0006893">
    <property type="term" value="P:Golgi to plasma membrane transport"/>
    <property type="evidence" value="ECO:0007669"/>
    <property type="project" value="TreeGrafter"/>
</dbReference>
<evidence type="ECO:0000256" key="13">
    <source>
        <dbReference type="ARBA" id="ARBA00023136"/>
    </source>
</evidence>
<dbReference type="GO" id="GO:0019905">
    <property type="term" value="F:syntaxin binding"/>
    <property type="evidence" value="ECO:0007669"/>
    <property type="project" value="TreeGrafter"/>
</dbReference>
<dbReference type="EnsemblMetazoa" id="XM_022799517">
    <property type="protein sequence ID" value="XP_022655252"/>
    <property type="gene ID" value="LOC111247937"/>
</dbReference>
<dbReference type="Pfam" id="PF08596">
    <property type="entry name" value="Lgl_C"/>
    <property type="match status" value="1"/>
</dbReference>
<feature type="region of interest" description="Disordered" evidence="16">
    <location>
        <begin position="884"/>
        <end position="959"/>
    </location>
</feature>
<dbReference type="Pfam" id="PF08366">
    <property type="entry name" value="LLGL"/>
    <property type="match status" value="1"/>
</dbReference>
<dbReference type="RefSeq" id="XP_022655250.1">
    <property type="nucleotide sequence ID" value="XM_022799515.1"/>
</dbReference>
<dbReference type="InterPro" id="IPR013577">
    <property type="entry name" value="LLGL2"/>
</dbReference>
<keyword evidence="9" id="KW-0853">WD repeat</keyword>
<dbReference type="EnsemblMetazoa" id="XM_022799516">
    <property type="protein sequence ID" value="XP_022655251"/>
    <property type="gene ID" value="LOC111247937"/>
</dbReference>
<dbReference type="InterPro" id="IPR000664">
    <property type="entry name" value="Lethal2_giant"/>
</dbReference>
<dbReference type="InterPro" id="IPR015943">
    <property type="entry name" value="WD40/YVTN_repeat-like_dom_sf"/>
</dbReference>
<feature type="chain" id="PRO_5033597021" description="Syntaxin-binding protein 5-like" evidence="17">
    <location>
        <begin position="22"/>
        <end position="1363"/>
    </location>
</feature>
<dbReference type="RefSeq" id="XP_022655249.1">
    <property type="nucleotide sequence ID" value="XM_022799514.1"/>
</dbReference>
<dbReference type="GO" id="GO:0045159">
    <property type="term" value="F:myosin II binding"/>
    <property type="evidence" value="ECO:0007669"/>
    <property type="project" value="TreeGrafter"/>
</dbReference>
<evidence type="ECO:0000256" key="8">
    <source>
        <dbReference type="ARBA" id="ARBA00022553"/>
    </source>
</evidence>
<dbReference type="FunFam" id="1.20.5.110:FF:000001">
    <property type="entry name" value="syntaxin-binding protein 5 isoform X1"/>
    <property type="match status" value="1"/>
</dbReference>
<keyword evidence="12 15" id="KW-0175">Coiled coil</keyword>
<keyword evidence="20" id="KW-1185">Reference proteome</keyword>
<evidence type="ECO:0000313" key="20">
    <source>
        <dbReference type="Proteomes" id="UP000594260"/>
    </source>
</evidence>
<sequence length="1363" mass="147624">MGWRSAELLFFNLVGSEAVVANREQGRDGNEGRRSVLLTTTMSDKESSGGGGGGGGSSSKEKKKEMKRADTKRSGFFKGVLDNLRSSVTQLPSGGKGPGNAGDVQDIPEDKLRKELFNIEKTARHGFPHNPLAVTYDPIQKLVAVGTHSGTIRILGRPGVEITLQHVLDYPVVQLQFIVNEGLLLSLCADDQIHEWNIKNKTPEIVHSLKFQKERITFFHLPFQSKWLYLGTEGGNVHVVNIDTFSLSGYVINWNKAIEISRKTKPGAVVHLSENPVDSNKLLIGFETGTIVLWDLRSRAAEVRFQYNEALSSVSWHFEGKQFMASHGDGSLTTFNIRQPGKPQSVLYPHARTKTLAQGGGGPDPAGSSPGGAAAATASGSPLVVPSSSRNNLLPITKVQWRITRAGDNYVIFSGGLPFEKGNSEVSTLTVSQGRSTTVLEMESPILDFLTLDESPFAFDTQDPFAVVVLLRSDLVVVDLLTHGYPCFRNPYSMDLHESMVICCQYLADCPGELIPCLYSVGARASAQSRHFSEREWPITGGEWGQGIVSYPEVIITGHADGSVRFWDASSLGFQLLYRLKTSRLFEKLKSDDHPFIVEKMSFDPEGRQLAIAGSSYVALFSFAKAEGSCSVTVLDTPIHFEMEEPAPIEVLPRGQVTSGERMVLRPCPQKWAAGLQPTLVCQFLSSGAGGNADSARHVTCMAVSSAYNLLAFGNDSGLVVVDTVHNTCVLNFATPELYEPQPNKSPSSQPISPTQFPPSSLCGHQPTLDPMNPITCRAAETDPASRTGSASGETTPTDRQKVFSKDQKPCVECKTLTKEDRGADKSSTDRGIFKDGKVAEKAEDKPGGSSGANRCRSRRADALRRGTSIQETIADACKKTLQRMLSSPSTRSADPYQRSPRSPKRQDNGLPDPAESSPDQSASVSPTTLKSQRHYLDRRSKSMQTSGGASDSWLSASSHQQLTTMSSLGAHPGRRLLQKHPNLASQDEPPQFLLTASNNIAATSSSDCSFSRSRSSSISSLENVSHEAITCLTFCDTFCSKKGDCSSATPSLWVGTSLGSVLLLPLTLANESRSALASPGSGTLFKLKSPVLCIGFMDSSGAQLVSDGGRLRSVSTSANSHLAVLVSEKLARVVSLPSQNTVIKTNLTDTSFVICADVMQLKSCDVPCLVSYIANGSILIHSLPSLKPVFEDDLQTLVDPKISRIFCLSKNGHGLYMSSPTEFQKFTVSAEFCNQLQELKCTVHTTKEMPEAPKQSFFKGLFGGGPSILDREELFGAAGSGKASKAIARHIPGNAANLEGMKERTGTVAGEVARTRMALDERGQALSQLEERSGRMMNEAEMFASTTSQLMNKYKDKKWYQF</sequence>
<dbReference type="EnsemblMetazoa" id="XM_022799515">
    <property type="protein sequence ID" value="XP_022655250"/>
    <property type="gene ID" value="LOC111247937"/>
</dbReference>
<evidence type="ECO:0000256" key="14">
    <source>
        <dbReference type="ARBA" id="ARBA00067543"/>
    </source>
</evidence>
<organism evidence="19 20">
    <name type="scientific">Varroa destructor</name>
    <name type="common">Honeybee mite</name>
    <dbReference type="NCBI Taxonomy" id="109461"/>
    <lineage>
        <taxon>Eukaryota</taxon>
        <taxon>Metazoa</taxon>
        <taxon>Ecdysozoa</taxon>
        <taxon>Arthropoda</taxon>
        <taxon>Chelicerata</taxon>
        <taxon>Arachnida</taxon>
        <taxon>Acari</taxon>
        <taxon>Parasitiformes</taxon>
        <taxon>Mesostigmata</taxon>
        <taxon>Gamasina</taxon>
        <taxon>Dermanyssoidea</taxon>
        <taxon>Varroidae</taxon>
        <taxon>Varroa</taxon>
    </lineage>
</organism>
<feature type="domain" description="V-SNARE coiled-coil homology" evidence="18">
    <location>
        <begin position="1298"/>
        <end position="1362"/>
    </location>
</feature>
<comment type="similarity">
    <text evidence="3">Belongs to the WD repeat L(2)GL family.</text>
</comment>
<evidence type="ECO:0000256" key="15">
    <source>
        <dbReference type="PROSITE-ProRule" id="PRU00290"/>
    </source>
</evidence>
<dbReference type="GO" id="GO:0006887">
    <property type="term" value="P:exocytosis"/>
    <property type="evidence" value="ECO:0007669"/>
    <property type="project" value="UniProtKB-KW"/>
</dbReference>
<dbReference type="SUPFAM" id="SSF58038">
    <property type="entry name" value="SNARE fusion complex"/>
    <property type="match status" value="1"/>
</dbReference>
<dbReference type="GO" id="GO:0031201">
    <property type="term" value="C:SNARE complex"/>
    <property type="evidence" value="ECO:0007669"/>
    <property type="project" value="TreeGrafter"/>
</dbReference>
<dbReference type="SUPFAM" id="SSF50978">
    <property type="entry name" value="WD40 repeat-like"/>
    <property type="match status" value="2"/>
</dbReference>
<dbReference type="InterPro" id="IPR013905">
    <property type="entry name" value="Lgl_C_dom"/>
</dbReference>
<reference evidence="19" key="1">
    <citation type="submission" date="2021-01" db="UniProtKB">
        <authorList>
            <consortium name="EnsemblMetazoa"/>
        </authorList>
    </citation>
    <scope>IDENTIFICATION</scope>
</reference>
<dbReference type="CDD" id="cd15873">
    <property type="entry name" value="R-SNARE_STXBP5_6"/>
    <property type="match status" value="1"/>
</dbReference>
<keyword evidence="13" id="KW-0472">Membrane</keyword>
<evidence type="ECO:0000256" key="4">
    <source>
        <dbReference type="ARBA" id="ARBA00022448"/>
    </source>
</evidence>
<feature type="compositionally biased region" description="Polar residues" evidence="16">
    <location>
        <begin position="743"/>
        <end position="759"/>
    </location>
</feature>
<evidence type="ECO:0000256" key="3">
    <source>
        <dbReference type="ARBA" id="ARBA00008070"/>
    </source>
</evidence>
<feature type="compositionally biased region" description="Polar residues" evidence="16">
    <location>
        <begin position="785"/>
        <end position="796"/>
    </location>
</feature>
<feature type="compositionally biased region" description="Polar residues" evidence="16">
    <location>
        <begin position="918"/>
        <end position="931"/>
    </location>
</feature>
<dbReference type="GO" id="GO:0015031">
    <property type="term" value="P:protein transport"/>
    <property type="evidence" value="ECO:0007669"/>
    <property type="project" value="UniProtKB-KW"/>
</dbReference>
<dbReference type="PANTHER" id="PTHR10241">
    <property type="entry name" value="LETHAL 2 GIANT LARVAE PROTEIN"/>
    <property type="match status" value="1"/>
</dbReference>
<feature type="region of interest" description="Disordered" evidence="16">
    <location>
        <begin position="738"/>
        <end position="807"/>
    </location>
</feature>
<dbReference type="InterPro" id="IPR001680">
    <property type="entry name" value="WD40_rpt"/>
</dbReference>
<dbReference type="EnsemblMetazoa" id="XM_022799514">
    <property type="protein sequence ID" value="XP_022655249"/>
    <property type="gene ID" value="LOC111247937"/>
</dbReference>
<dbReference type="Proteomes" id="UP000594260">
    <property type="component" value="Unplaced"/>
</dbReference>
<dbReference type="InterPro" id="IPR036322">
    <property type="entry name" value="WD40_repeat_dom_sf"/>
</dbReference>
<keyword evidence="17" id="KW-0732">Signal</keyword>
<keyword evidence="4" id="KW-0813">Transport</keyword>
<accession>A0A7M7JPF7</accession>
<feature type="region of interest" description="Disordered" evidence="16">
    <location>
        <begin position="819"/>
        <end position="868"/>
    </location>
</feature>
<proteinExistence type="inferred from homology"/>
<dbReference type="FunCoup" id="A0A7M7JPF7">
    <property type="interactions" value="998"/>
</dbReference>
<keyword evidence="11" id="KW-0653">Protein transport</keyword>
<dbReference type="FunFam" id="2.130.10.10:FF:000521">
    <property type="entry name" value="syntaxin-binding protein 5-like isoform X1"/>
    <property type="match status" value="1"/>
</dbReference>
<evidence type="ECO:0000256" key="17">
    <source>
        <dbReference type="SAM" id="SignalP"/>
    </source>
</evidence>
<dbReference type="GeneID" id="111247937"/>
<keyword evidence="7" id="KW-0963">Cytoplasm</keyword>
<name>A0A7M7JPF7_VARDE</name>